<protein>
    <submittedName>
        <fullName evidence="1">Uncharacterized protein</fullName>
    </submittedName>
</protein>
<evidence type="ECO:0000313" key="2">
    <source>
        <dbReference type="Proteomes" id="UP001062846"/>
    </source>
</evidence>
<keyword evidence="2" id="KW-1185">Reference proteome</keyword>
<evidence type="ECO:0000313" key="1">
    <source>
        <dbReference type="EMBL" id="KAI8526609.1"/>
    </source>
</evidence>
<dbReference type="EMBL" id="CM046399">
    <property type="protein sequence ID" value="KAI8526609.1"/>
    <property type="molecule type" value="Genomic_DNA"/>
</dbReference>
<gene>
    <name evidence="1" type="ORF">RHMOL_Rhmol12G0009400</name>
</gene>
<sequence>MRKLKMRLQRWNLKVCLWQGRNQDSGAPLSQLIHTSNKGMQLFGLQFVQDLNFIVFLFFQSLQSFPFKKQTSVLGNLQFKRPTMQQGAKGTHASLDEFKYGFPTNGLAVVLFQWWGSSSSESNGDLSRKKGGKDFQEDTKKTEELVDDGEKPASGKDESNKGK</sequence>
<proteinExistence type="predicted"/>
<accession>A0ACC0LDZ7</accession>
<reference evidence="1" key="1">
    <citation type="submission" date="2022-02" db="EMBL/GenBank/DDBJ databases">
        <title>Plant Genome Project.</title>
        <authorList>
            <person name="Zhang R.-G."/>
        </authorList>
    </citation>
    <scope>NUCLEOTIDE SEQUENCE</scope>
    <source>
        <strain evidence="1">AT1</strain>
    </source>
</reference>
<name>A0ACC0LDZ7_RHOML</name>
<dbReference type="Proteomes" id="UP001062846">
    <property type="component" value="Chromosome 12"/>
</dbReference>
<comment type="caution">
    <text evidence="1">The sequence shown here is derived from an EMBL/GenBank/DDBJ whole genome shotgun (WGS) entry which is preliminary data.</text>
</comment>
<organism evidence="1 2">
    <name type="scientific">Rhododendron molle</name>
    <name type="common">Chinese azalea</name>
    <name type="synonym">Azalea mollis</name>
    <dbReference type="NCBI Taxonomy" id="49168"/>
    <lineage>
        <taxon>Eukaryota</taxon>
        <taxon>Viridiplantae</taxon>
        <taxon>Streptophyta</taxon>
        <taxon>Embryophyta</taxon>
        <taxon>Tracheophyta</taxon>
        <taxon>Spermatophyta</taxon>
        <taxon>Magnoliopsida</taxon>
        <taxon>eudicotyledons</taxon>
        <taxon>Gunneridae</taxon>
        <taxon>Pentapetalae</taxon>
        <taxon>asterids</taxon>
        <taxon>Ericales</taxon>
        <taxon>Ericaceae</taxon>
        <taxon>Ericoideae</taxon>
        <taxon>Rhodoreae</taxon>
        <taxon>Rhododendron</taxon>
    </lineage>
</organism>